<comment type="caution">
    <text evidence="3">The sequence shown here is derived from an EMBL/GenBank/DDBJ whole genome shotgun (WGS) entry which is preliminary data.</text>
</comment>
<evidence type="ECO:0000256" key="2">
    <source>
        <dbReference type="SAM" id="SignalP"/>
    </source>
</evidence>
<reference evidence="3" key="1">
    <citation type="submission" date="2020-07" db="EMBL/GenBank/DDBJ databases">
        <title>Huge and variable diversity of episymbiotic CPR bacteria and DPANN archaea in groundwater ecosystems.</title>
        <authorList>
            <person name="He C.Y."/>
            <person name="Keren R."/>
            <person name="Whittaker M."/>
            <person name="Farag I.F."/>
            <person name="Doudna J."/>
            <person name="Cate J.H.D."/>
            <person name="Banfield J.F."/>
        </authorList>
    </citation>
    <scope>NUCLEOTIDE SEQUENCE</scope>
    <source>
        <strain evidence="3">NC_groundwater_580_Pr5_B-0.1um_64_19</strain>
    </source>
</reference>
<organism evidence="3 4">
    <name type="scientific">Candidatus Korobacter versatilis</name>
    <dbReference type="NCBI Taxonomy" id="658062"/>
    <lineage>
        <taxon>Bacteria</taxon>
        <taxon>Pseudomonadati</taxon>
        <taxon>Acidobacteriota</taxon>
        <taxon>Terriglobia</taxon>
        <taxon>Terriglobales</taxon>
        <taxon>Candidatus Korobacteraceae</taxon>
        <taxon>Candidatus Korobacter</taxon>
    </lineage>
</organism>
<sequence>MRSKALLLLFAVPLAFAQTARTLPAGSGIRATLDTPLSTRTSLPGDRFTATIDDPSLPGARLYGEVAAAAGKTATLDLRFRELILADGMRIPLAARVLSVMDARRPRDAKEKKQKEKDVNLPASSPLTVRLDQPVTLPTNNPR</sequence>
<dbReference type="EMBL" id="JACPNR010000004">
    <property type="protein sequence ID" value="MBI2677774.1"/>
    <property type="molecule type" value="Genomic_DNA"/>
</dbReference>
<protein>
    <submittedName>
        <fullName evidence="3">TrbI/VirB10 family protein</fullName>
    </submittedName>
</protein>
<name>A0A932ENY7_9BACT</name>
<feature type="region of interest" description="Disordered" evidence="1">
    <location>
        <begin position="103"/>
        <end position="143"/>
    </location>
</feature>
<evidence type="ECO:0000313" key="4">
    <source>
        <dbReference type="Proteomes" id="UP000779809"/>
    </source>
</evidence>
<gene>
    <name evidence="3" type="ORF">HYX28_03230</name>
</gene>
<keyword evidence="2" id="KW-0732">Signal</keyword>
<dbReference type="Proteomes" id="UP000779809">
    <property type="component" value="Unassembled WGS sequence"/>
</dbReference>
<feature type="signal peptide" evidence="2">
    <location>
        <begin position="1"/>
        <end position="17"/>
    </location>
</feature>
<feature type="compositionally biased region" description="Basic and acidic residues" evidence="1">
    <location>
        <begin position="103"/>
        <end position="119"/>
    </location>
</feature>
<dbReference type="AlphaFoldDB" id="A0A932ENY7"/>
<accession>A0A932ENY7</accession>
<proteinExistence type="predicted"/>
<feature type="chain" id="PRO_5037979097" evidence="2">
    <location>
        <begin position="18"/>
        <end position="143"/>
    </location>
</feature>
<evidence type="ECO:0000313" key="3">
    <source>
        <dbReference type="EMBL" id="MBI2677774.1"/>
    </source>
</evidence>
<evidence type="ECO:0000256" key="1">
    <source>
        <dbReference type="SAM" id="MobiDB-lite"/>
    </source>
</evidence>